<gene>
    <name evidence="1" type="ORF">RJ641_021455</name>
</gene>
<organism evidence="1 2">
    <name type="scientific">Dillenia turbinata</name>
    <dbReference type="NCBI Taxonomy" id="194707"/>
    <lineage>
        <taxon>Eukaryota</taxon>
        <taxon>Viridiplantae</taxon>
        <taxon>Streptophyta</taxon>
        <taxon>Embryophyta</taxon>
        <taxon>Tracheophyta</taxon>
        <taxon>Spermatophyta</taxon>
        <taxon>Magnoliopsida</taxon>
        <taxon>eudicotyledons</taxon>
        <taxon>Gunneridae</taxon>
        <taxon>Pentapetalae</taxon>
        <taxon>Dilleniales</taxon>
        <taxon>Dilleniaceae</taxon>
        <taxon>Dillenia</taxon>
    </lineage>
</organism>
<dbReference type="AlphaFoldDB" id="A0AAN8UJW3"/>
<name>A0AAN8UJW3_9MAGN</name>
<protein>
    <submittedName>
        <fullName evidence="1">Uncharacterized protein</fullName>
    </submittedName>
</protein>
<reference evidence="1 2" key="1">
    <citation type="submission" date="2023-12" db="EMBL/GenBank/DDBJ databases">
        <title>A high-quality genome assembly for Dillenia turbinata (Dilleniales).</title>
        <authorList>
            <person name="Chanderbali A."/>
        </authorList>
    </citation>
    <scope>NUCLEOTIDE SEQUENCE [LARGE SCALE GENOMIC DNA]</scope>
    <source>
        <strain evidence="1">LSX21</strain>
        <tissue evidence="1">Leaf</tissue>
    </source>
</reference>
<evidence type="ECO:0000313" key="2">
    <source>
        <dbReference type="Proteomes" id="UP001370490"/>
    </source>
</evidence>
<accession>A0AAN8UJW3</accession>
<dbReference type="Proteomes" id="UP001370490">
    <property type="component" value="Unassembled WGS sequence"/>
</dbReference>
<evidence type="ECO:0000313" key="1">
    <source>
        <dbReference type="EMBL" id="KAK6914134.1"/>
    </source>
</evidence>
<dbReference type="EMBL" id="JBAMMX010000026">
    <property type="protein sequence ID" value="KAK6914134.1"/>
    <property type="molecule type" value="Genomic_DNA"/>
</dbReference>
<sequence>MEESKVNLVRRLKEAKRHSGKSYSEKAEETGLTNVVFANRVPKKVQNIHQLKKESLWAFSFGSNSSNWSAPMVDMLGLVPPVPMGSV</sequence>
<comment type="caution">
    <text evidence="1">The sequence shown here is derived from an EMBL/GenBank/DDBJ whole genome shotgun (WGS) entry which is preliminary data.</text>
</comment>
<proteinExistence type="predicted"/>
<keyword evidence="2" id="KW-1185">Reference proteome</keyword>